<dbReference type="Proteomes" id="UP001600894">
    <property type="component" value="Unassembled WGS sequence"/>
</dbReference>
<keyword evidence="2" id="KW-1185">Reference proteome</keyword>
<evidence type="ECO:0008006" key="3">
    <source>
        <dbReference type="Google" id="ProtNLM"/>
    </source>
</evidence>
<evidence type="ECO:0000313" key="1">
    <source>
        <dbReference type="EMBL" id="GAA6268168.1"/>
    </source>
</evidence>
<organism evidence="1 2">
    <name type="scientific">Enterocloster alcoholdehydrogenati</name>
    <dbReference type="NCBI Taxonomy" id="2547410"/>
    <lineage>
        <taxon>Bacteria</taxon>
        <taxon>Bacillati</taxon>
        <taxon>Bacillota</taxon>
        <taxon>Clostridia</taxon>
        <taxon>Lachnospirales</taxon>
        <taxon>Lachnospiraceae</taxon>
        <taxon>Enterocloster</taxon>
    </lineage>
</organism>
<comment type="caution">
    <text evidence="1">The sequence shown here is derived from an EMBL/GenBank/DDBJ whole genome shotgun (WGS) entry which is preliminary data.</text>
</comment>
<accession>A0ABQ0AVX4</accession>
<dbReference type="RefSeq" id="WP_178302695.1">
    <property type="nucleotide sequence ID" value="NZ_BAABXL010000001.1"/>
</dbReference>
<protein>
    <recommendedName>
        <fullName evidence="3">SseB protein N-terminal domain-containing protein</fullName>
    </recommendedName>
</protein>
<sequence>MSDTQTTTAAVKKELLSRLGHDADIFALISLCTREPYVVCDPETFDDEVFLFLEEEEAKAEAARLTEQKIPSSVAKINGKDMLVFFTSLYAMGVNALIVEMRGEKAAMQVSDIVKRKAPEDMPQGTVWVENPSLHLTAVYLSQEMRRPIESGDEAAAKERADRIRELNEELTADFRKGSYIFAIQKEEKGIPLVKMKDGQLYQPAFTDILEFQKFNRDNKLRPVVVEAEKVPTVLASEAGGIILNVMGVNLPLTINRPAAPKTAPTAPH</sequence>
<gene>
    <name evidence="1" type="ORF">F130042H8_12280</name>
</gene>
<evidence type="ECO:0000313" key="2">
    <source>
        <dbReference type="Proteomes" id="UP001600894"/>
    </source>
</evidence>
<reference evidence="1 2" key="1">
    <citation type="submission" date="2024-04" db="EMBL/GenBank/DDBJ databases">
        <title>Defined microbial consortia suppress multidrug-resistant proinflammatory Enterobacteriaceae via ecological control.</title>
        <authorList>
            <person name="Furuichi M."/>
            <person name="Kawaguchi T."/>
            <person name="Pust M."/>
            <person name="Yasuma K."/>
            <person name="Plichta D."/>
            <person name="Hasegawa N."/>
            <person name="Ohya T."/>
            <person name="Bhattarai S."/>
            <person name="Sasajima S."/>
            <person name="Aoto Y."/>
            <person name="Tuganbaev T."/>
            <person name="Yaginuma M."/>
            <person name="Ueda M."/>
            <person name="Okahashi N."/>
            <person name="Amafuji K."/>
            <person name="Kiridooshi Y."/>
            <person name="Sugita K."/>
            <person name="Strazar M."/>
            <person name="Skelly A."/>
            <person name="Suda W."/>
            <person name="Hattori M."/>
            <person name="Nakamoto N."/>
            <person name="Caballero S."/>
            <person name="Norman J."/>
            <person name="Olle B."/>
            <person name="Tanoue T."/>
            <person name="Arita M."/>
            <person name="Bucci V."/>
            <person name="Atarashi K."/>
            <person name="Xavier R."/>
            <person name="Honda K."/>
        </authorList>
    </citation>
    <scope>NUCLEOTIDE SEQUENCE [LARGE SCALE GENOMIC DNA]</scope>
    <source>
        <strain evidence="2">f13</strain>
    </source>
</reference>
<name>A0ABQ0AVX4_9FIRM</name>
<proteinExistence type="predicted"/>
<dbReference type="EMBL" id="BAABXL010000001">
    <property type="protein sequence ID" value="GAA6268168.1"/>
    <property type="molecule type" value="Genomic_DNA"/>
</dbReference>